<accession>J4UKE8</accession>
<dbReference type="InterPro" id="IPR008928">
    <property type="entry name" value="6-hairpin_glycosidase_sf"/>
</dbReference>
<organism evidence="4 5">
    <name type="scientific">Beauveria bassiana (strain ARSEF 2860)</name>
    <name type="common">White muscardine disease fungus</name>
    <name type="synonym">Tritirachium shiotae</name>
    <dbReference type="NCBI Taxonomy" id="655819"/>
    <lineage>
        <taxon>Eukaryota</taxon>
        <taxon>Fungi</taxon>
        <taxon>Dikarya</taxon>
        <taxon>Ascomycota</taxon>
        <taxon>Pezizomycotina</taxon>
        <taxon>Sordariomycetes</taxon>
        <taxon>Hypocreomycetidae</taxon>
        <taxon>Hypocreales</taxon>
        <taxon>Cordycipitaceae</taxon>
        <taxon>Beauveria</taxon>
    </lineage>
</organism>
<feature type="signal peptide" evidence="1">
    <location>
        <begin position="1"/>
        <end position="20"/>
    </location>
</feature>
<evidence type="ECO:0000313" key="5">
    <source>
        <dbReference type="Proteomes" id="UP000002762"/>
    </source>
</evidence>
<dbReference type="InterPro" id="IPR005887">
    <property type="entry name" value="GH92_a_mannosidase_put"/>
</dbReference>
<reference evidence="4 5" key="1">
    <citation type="journal article" date="2012" name="Sci. Rep.">
        <title>Genomic perspectives on the evolution of fungal entomopathogenicity in Beauveria bassiana.</title>
        <authorList>
            <person name="Xiao G."/>
            <person name="Ying S.H."/>
            <person name="Zheng P."/>
            <person name="Wang Z.L."/>
            <person name="Zhang S."/>
            <person name="Xie X.Q."/>
            <person name="Shang Y."/>
            <person name="St Leger R.J."/>
            <person name="Zhao G.P."/>
            <person name="Wang C."/>
            <person name="Feng M.G."/>
        </authorList>
    </citation>
    <scope>NUCLEOTIDE SEQUENCE [LARGE SCALE GENOMIC DNA]</scope>
    <source>
        <strain evidence="4 5">ARSEF 2860</strain>
    </source>
</reference>
<dbReference type="HOGENOM" id="CLU_003690_4_1_1"/>
<evidence type="ECO:0000256" key="1">
    <source>
        <dbReference type="SAM" id="SignalP"/>
    </source>
</evidence>
<evidence type="ECO:0000259" key="3">
    <source>
        <dbReference type="Pfam" id="PF17678"/>
    </source>
</evidence>
<dbReference type="GO" id="GO:0030246">
    <property type="term" value="F:carbohydrate binding"/>
    <property type="evidence" value="ECO:0007669"/>
    <property type="project" value="InterPro"/>
</dbReference>
<dbReference type="GO" id="GO:0000224">
    <property type="term" value="F:peptide-N4-(N-acetyl-beta-glucosaminyl)asparagine amidase activity"/>
    <property type="evidence" value="ECO:0007669"/>
    <property type="project" value="TreeGrafter"/>
</dbReference>
<dbReference type="OrthoDB" id="449263at2759"/>
<keyword evidence="5" id="KW-1185">Reference proteome</keyword>
<dbReference type="Gene3D" id="2.70.98.10">
    <property type="match status" value="1"/>
</dbReference>
<dbReference type="EMBL" id="JH725167">
    <property type="protein sequence ID" value="EJP64657.1"/>
    <property type="molecule type" value="Genomic_DNA"/>
</dbReference>
<dbReference type="InterPro" id="IPR041371">
    <property type="entry name" value="GH92_N"/>
</dbReference>
<dbReference type="GeneID" id="19889238"/>
<feature type="domain" description="Glycosyl hydrolase family 92 N-terminal" evidence="3">
    <location>
        <begin position="26"/>
        <end position="269"/>
    </location>
</feature>
<dbReference type="GO" id="GO:0005829">
    <property type="term" value="C:cytosol"/>
    <property type="evidence" value="ECO:0007669"/>
    <property type="project" value="TreeGrafter"/>
</dbReference>
<feature type="domain" description="Glycosyl hydrolase family 92" evidence="2">
    <location>
        <begin position="275"/>
        <end position="757"/>
    </location>
</feature>
<dbReference type="InterPro" id="IPR014718">
    <property type="entry name" value="GH-type_carb-bd"/>
</dbReference>
<dbReference type="GO" id="GO:0006516">
    <property type="term" value="P:glycoprotein catabolic process"/>
    <property type="evidence" value="ECO:0007669"/>
    <property type="project" value="TreeGrafter"/>
</dbReference>
<dbReference type="Gene3D" id="1.20.1610.10">
    <property type="entry name" value="alpha-1,2-mannosidases domains"/>
    <property type="match status" value="1"/>
</dbReference>
<dbReference type="InterPro" id="IPR012939">
    <property type="entry name" value="Glyco_hydro_92"/>
</dbReference>
<dbReference type="RefSeq" id="XP_008599545.1">
    <property type="nucleotide sequence ID" value="XM_008601323.1"/>
</dbReference>
<dbReference type="InParanoid" id="J4UKE8"/>
<dbReference type="NCBIfam" id="TIGR01180">
    <property type="entry name" value="aman2_put"/>
    <property type="match status" value="1"/>
</dbReference>
<dbReference type="Pfam" id="PF07971">
    <property type="entry name" value="Glyco_hydro_92"/>
    <property type="match status" value="1"/>
</dbReference>
<dbReference type="GO" id="GO:0005634">
    <property type="term" value="C:nucleus"/>
    <property type="evidence" value="ECO:0007669"/>
    <property type="project" value="TreeGrafter"/>
</dbReference>
<sequence>MRRITCFLSCFLTGLSAATAIDPLAYVDPLIGSQDGGNVFAGATLPYGLAKAVAEVDGQNTGGFATDGSNITGFSSLHDSGTGGNPSLGNFPLFPQLCPDDALDACKYRIGERKERYVNDSVQATPGRFAIELASGIHAEMTVSEHAALYRFTFPQGDAHPHILLDLTDLWKSRQNASIRVDPDTGRMTGNGTFLPSFGAGSYVLHFCVDFFGAHVHDTGVWVNSRGGTDPKELYVTRGFNLFYVEAGGWVRFKTTGKDRTVTARVGVSFKSGEQACRSAETEIEYPLDEGKFGKLVDGAREKWREKLSLISIKSGGATEDLQKSFWSGAYRNMISPQNYTGENPHWDTGRPYFDSFYCMWDAFRVQHPFLTVVDPTAQAQMVNTLLDIYVHDGWLPDCHMSLCSGWTQGGSNADVVLADAFHKNLSTSIDWNVALRAVLADAEDEPLEWSVHGRGGLRSWKALNYIPYLDYDPLGFGTNSRSVSRTLEYAYNDYCIATMAGGMGKAELKEKYSRRSTNWLNLWKEDQTSVINSTDTGFRGFFQPKYQNGTWGFQDPIACSALASFCSLTTNPSETFEASIWQYLFYVPHSTAALIDLLGGDDAFIKRLDYFHTVGLADISNEPVFLTVYMYHYAGRPALSTRRIHTYIPKSFNSSPGGLPGNDDSGAMGSFLFFSVLGLFPVAGQNVYLISAPFFEEVSITSPQTGKTATVRCSNFDASYKRVYVQSATVNGAPWTRSWIGHEFFTEGWTLELELGEEESSWGSKMEDRPPSFAVKIGPSAHLQRILTAFEKTPLLTPLGLGFTAVTYQNKADEMVEGTEGC</sequence>
<evidence type="ECO:0000313" key="4">
    <source>
        <dbReference type="EMBL" id="EJP64657.1"/>
    </source>
</evidence>
<dbReference type="Gene3D" id="3.30.2080.10">
    <property type="entry name" value="GH92 mannosidase domain"/>
    <property type="match status" value="1"/>
</dbReference>
<keyword evidence="4" id="KW-0378">Hydrolase</keyword>
<dbReference type="FunFam" id="1.20.1610.10:FF:000002">
    <property type="entry name" value="Alpha-1,2-mannosidase family protein"/>
    <property type="match status" value="1"/>
</dbReference>
<dbReference type="FunFam" id="3.30.2080.10:FF:000001">
    <property type="entry name" value="Alpha-1,2-mannosidase subfamily"/>
    <property type="match status" value="1"/>
</dbReference>
<dbReference type="PANTHER" id="PTHR12143:SF23">
    <property type="entry name" value="PUTATIVE-RELATED"/>
    <property type="match status" value="1"/>
</dbReference>
<dbReference type="FunFam" id="1.20.1050.60:FF:000002">
    <property type="entry name" value="Glycosyl hydrolase family 92"/>
    <property type="match status" value="1"/>
</dbReference>
<dbReference type="Gene3D" id="1.20.1050.60">
    <property type="entry name" value="alpha-1,2-mannosidase"/>
    <property type="match status" value="1"/>
</dbReference>
<dbReference type="PANTHER" id="PTHR12143">
    <property type="entry name" value="PEPTIDE N-GLYCANASE PNGASE -RELATED"/>
    <property type="match status" value="1"/>
</dbReference>
<dbReference type="InterPro" id="IPR050883">
    <property type="entry name" value="PNGase"/>
</dbReference>
<dbReference type="STRING" id="655819.J4UKE8"/>
<protein>
    <submittedName>
        <fullName evidence="4">Glycosyl hydrolase family 92</fullName>
    </submittedName>
</protein>
<gene>
    <name evidence="4" type="ORF">BBA_06226</name>
</gene>
<dbReference type="AlphaFoldDB" id="J4UKE8"/>
<dbReference type="GO" id="GO:0005975">
    <property type="term" value="P:carbohydrate metabolic process"/>
    <property type="evidence" value="ECO:0007669"/>
    <property type="project" value="InterPro"/>
</dbReference>
<evidence type="ECO:0000259" key="2">
    <source>
        <dbReference type="Pfam" id="PF07971"/>
    </source>
</evidence>
<keyword evidence="1" id="KW-0732">Signal</keyword>
<dbReference type="FunFam" id="2.70.98.10:FF:000010">
    <property type="entry name" value="Alpha-1,2-mannosidase family protein"/>
    <property type="match status" value="1"/>
</dbReference>
<dbReference type="Pfam" id="PF17678">
    <property type="entry name" value="Glyco_hydro_92N"/>
    <property type="match status" value="1"/>
</dbReference>
<dbReference type="Proteomes" id="UP000002762">
    <property type="component" value="Unassembled WGS sequence"/>
</dbReference>
<feature type="chain" id="PRO_5003781217" evidence="1">
    <location>
        <begin position="21"/>
        <end position="823"/>
    </location>
</feature>
<name>J4UKE8_BEAB2</name>
<proteinExistence type="predicted"/>
<dbReference type="SUPFAM" id="SSF48208">
    <property type="entry name" value="Six-hairpin glycosidases"/>
    <property type="match status" value="1"/>
</dbReference>